<reference evidence="2 3" key="1">
    <citation type="submission" date="2023-03" db="EMBL/GenBank/DDBJ databases">
        <title>Genome insight into feeding habits of ladybird beetles.</title>
        <authorList>
            <person name="Li H.-S."/>
            <person name="Huang Y.-H."/>
            <person name="Pang H."/>
        </authorList>
    </citation>
    <scope>NUCLEOTIDE SEQUENCE [LARGE SCALE GENOMIC DNA]</scope>
    <source>
        <strain evidence="2">SYSU_2023b</strain>
        <tissue evidence="2">Whole body</tissue>
    </source>
</reference>
<proteinExistence type="predicted"/>
<evidence type="ECO:0000313" key="3">
    <source>
        <dbReference type="Proteomes" id="UP001431783"/>
    </source>
</evidence>
<accession>A0AAW1U3V3</accession>
<dbReference type="PANTHER" id="PTHR31649">
    <property type="entry name" value="AGAP009604-PA"/>
    <property type="match status" value="1"/>
</dbReference>
<evidence type="ECO:0000256" key="1">
    <source>
        <dbReference type="SAM" id="SignalP"/>
    </source>
</evidence>
<organism evidence="2 3">
    <name type="scientific">Henosepilachna vigintioctopunctata</name>
    <dbReference type="NCBI Taxonomy" id="420089"/>
    <lineage>
        <taxon>Eukaryota</taxon>
        <taxon>Metazoa</taxon>
        <taxon>Ecdysozoa</taxon>
        <taxon>Arthropoda</taxon>
        <taxon>Hexapoda</taxon>
        <taxon>Insecta</taxon>
        <taxon>Pterygota</taxon>
        <taxon>Neoptera</taxon>
        <taxon>Endopterygota</taxon>
        <taxon>Coleoptera</taxon>
        <taxon>Polyphaga</taxon>
        <taxon>Cucujiformia</taxon>
        <taxon>Coccinelloidea</taxon>
        <taxon>Coccinellidae</taxon>
        <taxon>Epilachninae</taxon>
        <taxon>Epilachnini</taxon>
        <taxon>Henosepilachna</taxon>
    </lineage>
</organism>
<gene>
    <name evidence="2" type="ORF">WA026_009464</name>
</gene>
<feature type="chain" id="PRO_5043407823" evidence="1">
    <location>
        <begin position="17"/>
        <end position="202"/>
    </location>
</feature>
<protein>
    <submittedName>
        <fullName evidence="2">Uncharacterized protein</fullName>
    </submittedName>
</protein>
<feature type="signal peptide" evidence="1">
    <location>
        <begin position="1"/>
        <end position="16"/>
    </location>
</feature>
<dbReference type="Proteomes" id="UP001431783">
    <property type="component" value="Unassembled WGS sequence"/>
</dbReference>
<dbReference type="PANTHER" id="PTHR31649:SF10">
    <property type="entry name" value="IP19903P-RELATED"/>
    <property type="match status" value="1"/>
</dbReference>
<sequence length="202" mass="22918">MKVIIISVFIFASVSADQCRPRNYYWRPFNGSIPNDAFLAGTDLNGKKNYVAKIIPLDSYSWTVPELIKEDWAYIDFSWCCGGSSPLIRVDKAIEILCTENQASLQWQEVEKHADELKPRCCLVEGGIGATKGHIYIPYIGRVVQKGHNFIGRTYTDRSYKGLHIMNGTVSRQILKDYEVLTYHCDDNEVSLRNGEPESKSS</sequence>
<keyword evidence="3" id="KW-1185">Reference proteome</keyword>
<dbReference type="AlphaFoldDB" id="A0AAW1U3V3"/>
<keyword evidence="1" id="KW-0732">Signal</keyword>
<comment type="caution">
    <text evidence="2">The sequence shown here is derived from an EMBL/GenBank/DDBJ whole genome shotgun (WGS) entry which is preliminary data.</text>
</comment>
<evidence type="ECO:0000313" key="2">
    <source>
        <dbReference type="EMBL" id="KAK9875668.1"/>
    </source>
</evidence>
<dbReference type="EMBL" id="JARQZJ010000034">
    <property type="protein sequence ID" value="KAK9875668.1"/>
    <property type="molecule type" value="Genomic_DNA"/>
</dbReference>
<name>A0AAW1U3V3_9CUCU</name>